<dbReference type="InterPro" id="IPR050508">
    <property type="entry name" value="Methyltransf_Superfamily"/>
</dbReference>
<keyword evidence="2" id="KW-0808">Transferase</keyword>
<organism evidence="2 3">
    <name type="scientific">Deinococcus reticulitermitis</name>
    <dbReference type="NCBI Taxonomy" id="856736"/>
    <lineage>
        <taxon>Bacteria</taxon>
        <taxon>Thermotogati</taxon>
        <taxon>Deinococcota</taxon>
        <taxon>Deinococci</taxon>
        <taxon>Deinococcales</taxon>
        <taxon>Deinococcaceae</taxon>
        <taxon>Deinococcus</taxon>
    </lineage>
</organism>
<evidence type="ECO:0000313" key="3">
    <source>
        <dbReference type="Proteomes" id="UP000199223"/>
    </source>
</evidence>
<name>A0A1H7BVV1_9DEIO</name>
<dbReference type="GO" id="GO:0032259">
    <property type="term" value="P:methylation"/>
    <property type="evidence" value="ECO:0007669"/>
    <property type="project" value="UniProtKB-KW"/>
</dbReference>
<dbReference type="PANTHER" id="PTHR42912">
    <property type="entry name" value="METHYLTRANSFERASE"/>
    <property type="match status" value="1"/>
</dbReference>
<dbReference type="OrthoDB" id="9811589at2"/>
<dbReference type="PANTHER" id="PTHR42912:SF93">
    <property type="entry name" value="N6-ADENOSINE-METHYLTRANSFERASE TMT1A"/>
    <property type="match status" value="1"/>
</dbReference>
<gene>
    <name evidence="2" type="ORF">SAMN04488058_12031</name>
</gene>
<reference evidence="3" key="1">
    <citation type="submission" date="2016-10" db="EMBL/GenBank/DDBJ databases">
        <authorList>
            <person name="Varghese N."/>
            <person name="Submissions S."/>
        </authorList>
    </citation>
    <scope>NUCLEOTIDE SEQUENCE [LARGE SCALE GENOMIC DNA]</scope>
    <source>
        <strain evidence="3">CGMCC 1.10218</strain>
    </source>
</reference>
<proteinExistence type="predicted"/>
<sequence>MQRPPFTALAAVYDAIMADVEYDHWADFVLSYARDQELELHDALDLACGTGGFTRELWAAGLNVTGVDGSAEMLDVARGRLPDVRFEVGDLRTFDLGKPFDLVTCVFDSLNNLLTPEDLGAALSRAAAHLRPGGLLACDLNTRLGVRELWEGDEIEGVARAAGGQEVHYHWSHHYDAAQDLGVVQAFCRVMGEGGEFEEFVETHRERGYDPAEVSALLGPAGFVSWEIVEYPDYAEPEPRTPRVWVFARRGEAA</sequence>
<feature type="domain" description="Methyltransferase" evidence="1">
    <location>
        <begin position="44"/>
        <end position="134"/>
    </location>
</feature>
<dbReference type="InterPro" id="IPR041698">
    <property type="entry name" value="Methyltransf_25"/>
</dbReference>
<dbReference type="Proteomes" id="UP000199223">
    <property type="component" value="Unassembled WGS sequence"/>
</dbReference>
<dbReference type="SUPFAM" id="SSF53335">
    <property type="entry name" value="S-adenosyl-L-methionine-dependent methyltransferases"/>
    <property type="match status" value="1"/>
</dbReference>
<dbReference type="AlphaFoldDB" id="A0A1H7BVV1"/>
<dbReference type="RefSeq" id="WP_092265489.1">
    <property type="nucleotide sequence ID" value="NZ_FNZA01000020.1"/>
</dbReference>
<keyword evidence="2" id="KW-0489">Methyltransferase</keyword>
<accession>A0A1H7BVV1</accession>
<dbReference type="STRING" id="856736.SAMN04488058_12031"/>
<dbReference type="Gene3D" id="2.20.25.110">
    <property type="entry name" value="S-adenosyl-L-methionine-dependent methyltransferases"/>
    <property type="match status" value="1"/>
</dbReference>
<dbReference type="GO" id="GO:0008168">
    <property type="term" value="F:methyltransferase activity"/>
    <property type="evidence" value="ECO:0007669"/>
    <property type="project" value="UniProtKB-KW"/>
</dbReference>
<dbReference type="Gene3D" id="3.40.50.150">
    <property type="entry name" value="Vaccinia Virus protein VP39"/>
    <property type="match status" value="1"/>
</dbReference>
<dbReference type="Pfam" id="PF13649">
    <property type="entry name" value="Methyltransf_25"/>
    <property type="match status" value="1"/>
</dbReference>
<evidence type="ECO:0000259" key="1">
    <source>
        <dbReference type="Pfam" id="PF13649"/>
    </source>
</evidence>
<dbReference type="EMBL" id="FNZA01000020">
    <property type="protein sequence ID" value="SEJ81538.1"/>
    <property type="molecule type" value="Genomic_DNA"/>
</dbReference>
<evidence type="ECO:0000313" key="2">
    <source>
        <dbReference type="EMBL" id="SEJ81538.1"/>
    </source>
</evidence>
<protein>
    <submittedName>
        <fullName evidence="2">Methyltransferase domain-containing protein</fullName>
    </submittedName>
</protein>
<dbReference type="InterPro" id="IPR029063">
    <property type="entry name" value="SAM-dependent_MTases_sf"/>
</dbReference>
<keyword evidence="3" id="KW-1185">Reference proteome</keyword>
<dbReference type="CDD" id="cd02440">
    <property type="entry name" value="AdoMet_MTases"/>
    <property type="match status" value="1"/>
</dbReference>